<sequence length="147" mass="14930">MTANLHATAVVLGDRGVLIAGASGAGKTQLALWLVSHAAANGLFARLVADDQLFLSAHGGRLVCTAPVAIAGLVEVRGIGPSATHHEPKVAVDLIVRLVGPADAERFPEPATETLLGCSVPQLTLSNHDRDAAGAAVLAHLSLPPFG</sequence>
<dbReference type="CDD" id="cd01918">
    <property type="entry name" value="HprK_C"/>
    <property type="match status" value="1"/>
</dbReference>
<proteinExistence type="predicted"/>
<dbReference type="EMBL" id="JBFOCI010000002">
    <property type="protein sequence ID" value="MEW9806204.1"/>
    <property type="molecule type" value="Genomic_DNA"/>
</dbReference>
<evidence type="ECO:0000313" key="2">
    <source>
        <dbReference type="EMBL" id="MEW9806204.1"/>
    </source>
</evidence>
<keyword evidence="2" id="KW-0808">Transferase</keyword>
<dbReference type="RefSeq" id="WP_367723275.1">
    <property type="nucleotide sequence ID" value="NZ_JBFOCI010000002.1"/>
</dbReference>
<name>A0ABV3QYQ1_9HYPH</name>
<evidence type="ECO:0000259" key="1">
    <source>
        <dbReference type="Pfam" id="PF07475"/>
    </source>
</evidence>
<keyword evidence="3" id="KW-1185">Reference proteome</keyword>
<dbReference type="Pfam" id="PF07475">
    <property type="entry name" value="Hpr_kinase_C"/>
    <property type="match status" value="1"/>
</dbReference>
<dbReference type="InterPro" id="IPR027417">
    <property type="entry name" value="P-loop_NTPase"/>
</dbReference>
<comment type="caution">
    <text evidence="2">The sequence shown here is derived from an EMBL/GenBank/DDBJ whole genome shotgun (WGS) entry which is preliminary data.</text>
</comment>
<dbReference type="InterPro" id="IPR011104">
    <property type="entry name" value="Hpr_kin/Pase_C"/>
</dbReference>
<dbReference type="GO" id="GO:0016301">
    <property type="term" value="F:kinase activity"/>
    <property type="evidence" value="ECO:0007669"/>
    <property type="project" value="UniProtKB-KW"/>
</dbReference>
<accession>A0ABV3QYQ1</accession>
<dbReference type="SUPFAM" id="SSF53795">
    <property type="entry name" value="PEP carboxykinase-like"/>
    <property type="match status" value="1"/>
</dbReference>
<dbReference type="Proteomes" id="UP001556196">
    <property type="component" value="Unassembled WGS sequence"/>
</dbReference>
<gene>
    <name evidence="2" type="ORF">ABUE31_09440</name>
</gene>
<feature type="domain" description="HPr kinase/phosphorylase C-terminal" evidence="1">
    <location>
        <begin position="3"/>
        <end position="80"/>
    </location>
</feature>
<evidence type="ECO:0000313" key="3">
    <source>
        <dbReference type="Proteomes" id="UP001556196"/>
    </source>
</evidence>
<protein>
    <submittedName>
        <fullName evidence="2">HPr kinase/phosphorylase</fullName>
    </submittedName>
</protein>
<keyword evidence="2" id="KW-0418">Kinase</keyword>
<reference evidence="2 3" key="1">
    <citation type="submission" date="2024-06" db="EMBL/GenBank/DDBJ databases">
        <authorList>
            <person name="Tuo L."/>
        </authorList>
    </citation>
    <scope>NUCLEOTIDE SEQUENCE [LARGE SCALE GENOMIC DNA]</scope>
    <source>
        <strain evidence="2 3">ZMM04-5</strain>
    </source>
</reference>
<dbReference type="Gene3D" id="3.40.50.300">
    <property type="entry name" value="P-loop containing nucleotide triphosphate hydrolases"/>
    <property type="match status" value="1"/>
</dbReference>
<organism evidence="2 3">
    <name type="scientific">Mesorhizobium marinum</name>
    <dbReference type="NCBI Taxonomy" id="3228790"/>
    <lineage>
        <taxon>Bacteria</taxon>
        <taxon>Pseudomonadati</taxon>
        <taxon>Pseudomonadota</taxon>
        <taxon>Alphaproteobacteria</taxon>
        <taxon>Hyphomicrobiales</taxon>
        <taxon>Phyllobacteriaceae</taxon>
        <taxon>Mesorhizobium</taxon>
    </lineage>
</organism>